<dbReference type="InterPro" id="IPR050832">
    <property type="entry name" value="Bact_Acetyltransf"/>
</dbReference>
<protein>
    <submittedName>
        <fullName evidence="4">GNAT family N-acetyltransferase</fullName>
    </submittedName>
</protein>
<proteinExistence type="predicted"/>
<comment type="caution">
    <text evidence="4">The sequence shown here is derived from an EMBL/GenBank/DDBJ whole genome shotgun (WGS) entry which is preliminary data.</text>
</comment>
<organism evidence="4 5">
    <name type="scientific">Oceanitalea stevensii</name>
    <dbReference type="NCBI Taxonomy" id="2763072"/>
    <lineage>
        <taxon>Bacteria</taxon>
        <taxon>Bacillati</taxon>
        <taxon>Actinomycetota</taxon>
        <taxon>Actinomycetes</taxon>
        <taxon>Micrococcales</taxon>
        <taxon>Bogoriellaceae</taxon>
        <taxon>Georgenia</taxon>
    </lineage>
</organism>
<keyword evidence="1" id="KW-0808">Transferase</keyword>
<dbReference type="Gene3D" id="3.40.630.30">
    <property type="match status" value="1"/>
</dbReference>
<dbReference type="SUPFAM" id="SSF55729">
    <property type="entry name" value="Acyl-CoA N-acyltransferases (Nat)"/>
    <property type="match status" value="1"/>
</dbReference>
<name>A0ABR8YYA9_9MICO</name>
<evidence type="ECO:0000259" key="3">
    <source>
        <dbReference type="PROSITE" id="PS51186"/>
    </source>
</evidence>
<dbReference type="Pfam" id="PF00583">
    <property type="entry name" value="Acetyltransf_1"/>
    <property type="match status" value="1"/>
</dbReference>
<dbReference type="PROSITE" id="PS51186">
    <property type="entry name" value="GNAT"/>
    <property type="match status" value="1"/>
</dbReference>
<dbReference type="PANTHER" id="PTHR43877">
    <property type="entry name" value="AMINOALKYLPHOSPHONATE N-ACETYLTRANSFERASE-RELATED-RELATED"/>
    <property type="match status" value="1"/>
</dbReference>
<reference evidence="4 5" key="1">
    <citation type="submission" date="2020-08" db="EMBL/GenBank/DDBJ databases">
        <title>A Genomic Blueprint of the Chicken Gut Microbiome.</title>
        <authorList>
            <person name="Gilroy R."/>
            <person name="Ravi A."/>
            <person name="Getino M."/>
            <person name="Pursley I."/>
            <person name="Horton D.L."/>
            <person name="Alikhan N.-F."/>
            <person name="Baker D."/>
            <person name="Gharbi K."/>
            <person name="Hall N."/>
            <person name="Watson M."/>
            <person name="Adriaenssens E.M."/>
            <person name="Foster-Nyarko E."/>
            <person name="Jarju S."/>
            <person name="Secka A."/>
            <person name="Antonio M."/>
            <person name="Oren A."/>
            <person name="Chaudhuri R."/>
            <person name="La Ragione R.M."/>
            <person name="Hildebrand F."/>
            <person name="Pallen M.J."/>
        </authorList>
    </citation>
    <scope>NUCLEOTIDE SEQUENCE [LARGE SCALE GENOMIC DNA]</scope>
    <source>
        <strain evidence="4 5">Sa1BUA1</strain>
    </source>
</reference>
<keyword evidence="5" id="KW-1185">Reference proteome</keyword>
<evidence type="ECO:0000256" key="2">
    <source>
        <dbReference type="ARBA" id="ARBA00023315"/>
    </source>
</evidence>
<dbReference type="EMBL" id="JACSPO010000001">
    <property type="protein sequence ID" value="MBD8061054.1"/>
    <property type="molecule type" value="Genomic_DNA"/>
</dbReference>
<feature type="domain" description="N-acetyltransferase" evidence="3">
    <location>
        <begin position="1"/>
        <end position="130"/>
    </location>
</feature>
<evidence type="ECO:0000256" key="1">
    <source>
        <dbReference type="ARBA" id="ARBA00022679"/>
    </source>
</evidence>
<evidence type="ECO:0000313" key="5">
    <source>
        <dbReference type="Proteomes" id="UP000661894"/>
    </source>
</evidence>
<keyword evidence="2" id="KW-0012">Acyltransferase</keyword>
<gene>
    <name evidence="4" type="ORF">H9624_01795</name>
</gene>
<evidence type="ECO:0000313" key="4">
    <source>
        <dbReference type="EMBL" id="MBD8061054.1"/>
    </source>
</evidence>
<dbReference type="CDD" id="cd04301">
    <property type="entry name" value="NAT_SF"/>
    <property type="match status" value="1"/>
</dbReference>
<dbReference type="InterPro" id="IPR000182">
    <property type="entry name" value="GNAT_dom"/>
</dbReference>
<sequence length="138" mass="14765">MYATSPPESMHALTDKGLRDPDVTFFAARDDDGALLGCGAIKGLGEGTAELKTMRTVATARGRGVGSAMLAHLLAVARERGFTSVHLETGSMDYFAAARRLYARHGFLETGPFGDYAPDPLSTFMTLQLRPGPEVTRS</sequence>
<dbReference type="Proteomes" id="UP000661894">
    <property type="component" value="Unassembled WGS sequence"/>
</dbReference>
<dbReference type="PANTHER" id="PTHR43877:SF5">
    <property type="entry name" value="BLL8307 PROTEIN"/>
    <property type="match status" value="1"/>
</dbReference>
<accession>A0ABR8YYA9</accession>
<dbReference type="InterPro" id="IPR016181">
    <property type="entry name" value="Acyl_CoA_acyltransferase"/>
</dbReference>